<evidence type="ECO:0000313" key="2">
    <source>
        <dbReference type="Proteomes" id="UP000886501"/>
    </source>
</evidence>
<name>A0ACB6ZIF3_THEGA</name>
<protein>
    <submittedName>
        <fullName evidence="1">Uncharacterized protein</fullName>
    </submittedName>
</protein>
<keyword evidence="2" id="KW-1185">Reference proteome</keyword>
<organism evidence="1 2">
    <name type="scientific">Thelephora ganbajun</name>
    <name type="common">Ganba fungus</name>
    <dbReference type="NCBI Taxonomy" id="370292"/>
    <lineage>
        <taxon>Eukaryota</taxon>
        <taxon>Fungi</taxon>
        <taxon>Dikarya</taxon>
        <taxon>Basidiomycota</taxon>
        <taxon>Agaricomycotina</taxon>
        <taxon>Agaricomycetes</taxon>
        <taxon>Thelephorales</taxon>
        <taxon>Thelephoraceae</taxon>
        <taxon>Thelephora</taxon>
    </lineage>
</organism>
<proteinExistence type="predicted"/>
<evidence type="ECO:0000313" key="1">
    <source>
        <dbReference type="EMBL" id="KAF9649299.1"/>
    </source>
</evidence>
<sequence>MEGVVRSDHHASHQSKDHSAKLIMRLPEKPGSLPILPNPFTTDAPTLLRFLEPEVTALQILRSASREEENLFDLARMLVSVLKRVLRPGDRLQSRALGLELFPGYGVVGHHYHCVMELHTRHALGLWMSSEIHSSQMRSNLPPSPTSIGSILSGYYWALHHPTRGGVISNL</sequence>
<reference evidence="1" key="2">
    <citation type="journal article" date="2020" name="Nat. Commun.">
        <title>Large-scale genome sequencing of mycorrhizal fungi provides insights into the early evolution of symbiotic traits.</title>
        <authorList>
            <person name="Miyauchi S."/>
            <person name="Kiss E."/>
            <person name="Kuo A."/>
            <person name="Drula E."/>
            <person name="Kohler A."/>
            <person name="Sanchez-Garcia M."/>
            <person name="Morin E."/>
            <person name="Andreopoulos B."/>
            <person name="Barry K.W."/>
            <person name="Bonito G."/>
            <person name="Buee M."/>
            <person name="Carver A."/>
            <person name="Chen C."/>
            <person name="Cichocki N."/>
            <person name="Clum A."/>
            <person name="Culley D."/>
            <person name="Crous P.W."/>
            <person name="Fauchery L."/>
            <person name="Girlanda M."/>
            <person name="Hayes R.D."/>
            <person name="Keri Z."/>
            <person name="LaButti K."/>
            <person name="Lipzen A."/>
            <person name="Lombard V."/>
            <person name="Magnuson J."/>
            <person name="Maillard F."/>
            <person name="Murat C."/>
            <person name="Nolan M."/>
            <person name="Ohm R.A."/>
            <person name="Pangilinan J."/>
            <person name="Pereira M.F."/>
            <person name="Perotto S."/>
            <person name="Peter M."/>
            <person name="Pfister S."/>
            <person name="Riley R."/>
            <person name="Sitrit Y."/>
            <person name="Stielow J.B."/>
            <person name="Szollosi G."/>
            <person name="Zifcakova L."/>
            <person name="Stursova M."/>
            <person name="Spatafora J.W."/>
            <person name="Tedersoo L."/>
            <person name="Vaario L.M."/>
            <person name="Yamada A."/>
            <person name="Yan M."/>
            <person name="Wang P."/>
            <person name="Xu J."/>
            <person name="Bruns T."/>
            <person name="Baldrian P."/>
            <person name="Vilgalys R."/>
            <person name="Dunand C."/>
            <person name="Henrissat B."/>
            <person name="Grigoriev I.V."/>
            <person name="Hibbett D."/>
            <person name="Nagy L.G."/>
            <person name="Martin F.M."/>
        </authorList>
    </citation>
    <scope>NUCLEOTIDE SEQUENCE</scope>
    <source>
        <strain evidence="1">P2</strain>
    </source>
</reference>
<dbReference type="EMBL" id="MU118000">
    <property type="protein sequence ID" value="KAF9649299.1"/>
    <property type="molecule type" value="Genomic_DNA"/>
</dbReference>
<gene>
    <name evidence="1" type="ORF">BDM02DRAFT_1938603</name>
</gene>
<reference evidence="1" key="1">
    <citation type="submission" date="2019-10" db="EMBL/GenBank/DDBJ databases">
        <authorList>
            <consortium name="DOE Joint Genome Institute"/>
            <person name="Kuo A."/>
            <person name="Miyauchi S."/>
            <person name="Kiss E."/>
            <person name="Drula E."/>
            <person name="Kohler A."/>
            <person name="Sanchez-Garcia M."/>
            <person name="Andreopoulos B."/>
            <person name="Barry K.W."/>
            <person name="Bonito G."/>
            <person name="Buee M."/>
            <person name="Carver A."/>
            <person name="Chen C."/>
            <person name="Cichocki N."/>
            <person name="Clum A."/>
            <person name="Culley D."/>
            <person name="Crous P.W."/>
            <person name="Fauchery L."/>
            <person name="Girlanda M."/>
            <person name="Hayes R."/>
            <person name="Keri Z."/>
            <person name="Labutti K."/>
            <person name="Lipzen A."/>
            <person name="Lombard V."/>
            <person name="Magnuson J."/>
            <person name="Maillard F."/>
            <person name="Morin E."/>
            <person name="Murat C."/>
            <person name="Nolan M."/>
            <person name="Ohm R."/>
            <person name="Pangilinan J."/>
            <person name="Pereira M."/>
            <person name="Perotto S."/>
            <person name="Peter M."/>
            <person name="Riley R."/>
            <person name="Sitrit Y."/>
            <person name="Stielow B."/>
            <person name="Szollosi G."/>
            <person name="Zifcakova L."/>
            <person name="Stursova M."/>
            <person name="Spatafora J.W."/>
            <person name="Tedersoo L."/>
            <person name="Vaario L.-M."/>
            <person name="Yamada A."/>
            <person name="Yan M."/>
            <person name="Wang P."/>
            <person name="Xu J."/>
            <person name="Bruns T."/>
            <person name="Baldrian P."/>
            <person name="Vilgalys R."/>
            <person name="Henrissat B."/>
            <person name="Grigoriev I.V."/>
            <person name="Hibbett D."/>
            <person name="Nagy L.G."/>
            <person name="Martin F.M."/>
        </authorList>
    </citation>
    <scope>NUCLEOTIDE SEQUENCE</scope>
    <source>
        <strain evidence="1">P2</strain>
    </source>
</reference>
<comment type="caution">
    <text evidence="1">The sequence shown here is derived from an EMBL/GenBank/DDBJ whole genome shotgun (WGS) entry which is preliminary data.</text>
</comment>
<dbReference type="Proteomes" id="UP000886501">
    <property type="component" value="Unassembled WGS sequence"/>
</dbReference>
<accession>A0ACB6ZIF3</accession>